<organism evidence="14 15">
    <name type="scientific">Rossellomorea marisflavi</name>
    <dbReference type="NCBI Taxonomy" id="189381"/>
    <lineage>
        <taxon>Bacteria</taxon>
        <taxon>Bacillati</taxon>
        <taxon>Bacillota</taxon>
        <taxon>Bacilli</taxon>
        <taxon>Bacillales</taxon>
        <taxon>Bacillaceae</taxon>
        <taxon>Rossellomorea</taxon>
    </lineage>
</organism>
<evidence type="ECO:0000313" key="15">
    <source>
        <dbReference type="Proteomes" id="UP000037405"/>
    </source>
</evidence>
<dbReference type="InterPro" id="IPR014732">
    <property type="entry name" value="OMPdecase"/>
</dbReference>
<evidence type="ECO:0000256" key="10">
    <source>
        <dbReference type="PIRSR" id="PIRSR614732-1"/>
    </source>
</evidence>
<evidence type="ECO:0000256" key="7">
    <source>
        <dbReference type="ARBA" id="ARBA00049157"/>
    </source>
</evidence>
<feature type="binding site" evidence="9 11">
    <location>
        <position position="207"/>
    </location>
    <ligand>
        <name>substrate</name>
    </ligand>
</feature>
<dbReference type="OrthoDB" id="9806203at2"/>
<evidence type="ECO:0000256" key="4">
    <source>
        <dbReference type="ARBA" id="ARBA00022793"/>
    </source>
</evidence>
<dbReference type="Pfam" id="PF00215">
    <property type="entry name" value="OMPdecase"/>
    <property type="match status" value="1"/>
</dbReference>
<evidence type="ECO:0000256" key="5">
    <source>
        <dbReference type="ARBA" id="ARBA00022975"/>
    </source>
</evidence>
<keyword evidence="4 9" id="KW-0210">Decarboxylase</keyword>
<dbReference type="CDD" id="cd04725">
    <property type="entry name" value="OMP_decarboxylase_like"/>
    <property type="match status" value="1"/>
</dbReference>
<dbReference type="PANTHER" id="PTHR32119">
    <property type="entry name" value="OROTIDINE 5'-PHOSPHATE DECARBOXYLASE"/>
    <property type="match status" value="1"/>
</dbReference>
<feature type="binding site" evidence="9 11">
    <location>
        <position position="178"/>
    </location>
    <ligand>
        <name>substrate</name>
    </ligand>
</feature>
<evidence type="ECO:0000256" key="9">
    <source>
        <dbReference type="HAMAP-Rule" id="MF_01200"/>
    </source>
</evidence>
<dbReference type="SMART" id="SM00934">
    <property type="entry name" value="OMPdecase"/>
    <property type="match status" value="1"/>
</dbReference>
<protein>
    <recommendedName>
        <fullName evidence="9">Orotidine 5'-phosphate decarboxylase</fullName>
        <ecNumber evidence="9">4.1.1.23</ecNumber>
    </recommendedName>
    <alternativeName>
        <fullName evidence="9">OMP decarboxylase</fullName>
        <shortName evidence="9">OMPDCase</shortName>
        <shortName evidence="9">OMPdecase</shortName>
    </alternativeName>
</protein>
<dbReference type="STRING" id="189381.GCA_900166615_02911"/>
<dbReference type="AlphaFoldDB" id="A0A0M0GQG4"/>
<feature type="binding site" evidence="9 11">
    <location>
        <position position="208"/>
    </location>
    <ligand>
        <name>substrate</name>
    </ligand>
</feature>
<dbReference type="GO" id="GO:0044205">
    <property type="term" value="P:'de novo' UMP biosynthetic process"/>
    <property type="evidence" value="ECO:0007669"/>
    <property type="project" value="UniProtKB-UniRule"/>
</dbReference>
<dbReference type="GO" id="GO:0005829">
    <property type="term" value="C:cytosol"/>
    <property type="evidence" value="ECO:0007669"/>
    <property type="project" value="TreeGrafter"/>
</dbReference>
<dbReference type="NCBIfam" id="TIGR01740">
    <property type="entry name" value="pyrF"/>
    <property type="match status" value="1"/>
</dbReference>
<keyword evidence="6 9" id="KW-0456">Lyase</keyword>
<dbReference type="PANTHER" id="PTHR32119:SF2">
    <property type="entry name" value="OROTIDINE 5'-PHOSPHATE DECARBOXYLASE"/>
    <property type="match status" value="1"/>
</dbReference>
<dbReference type="InterPro" id="IPR047596">
    <property type="entry name" value="OMPdecase_bac"/>
</dbReference>
<accession>A0A0M0GQG4</accession>
<dbReference type="Proteomes" id="UP000037405">
    <property type="component" value="Unassembled WGS sequence"/>
</dbReference>
<dbReference type="InterPro" id="IPR001754">
    <property type="entry name" value="OMPdeCOase_dom"/>
</dbReference>
<feature type="binding site" evidence="9 11">
    <location>
        <position position="9"/>
    </location>
    <ligand>
        <name>substrate</name>
    </ligand>
</feature>
<feature type="binding site" evidence="9">
    <location>
        <begin position="57"/>
        <end position="66"/>
    </location>
    <ligand>
        <name>substrate</name>
    </ligand>
</feature>
<dbReference type="GO" id="GO:0006207">
    <property type="term" value="P:'de novo' pyrimidine nucleobase biosynthetic process"/>
    <property type="evidence" value="ECO:0007669"/>
    <property type="project" value="InterPro"/>
</dbReference>
<dbReference type="RefSeq" id="WP_053427347.1">
    <property type="nucleotide sequence ID" value="NZ_JAMQJB010000002.1"/>
</dbReference>
<evidence type="ECO:0000256" key="12">
    <source>
        <dbReference type="RuleBase" id="RU000512"/>
    </source>
</evidence>
<dbReference type="EMBL" id="LGUE01000001">
    <property type="protein sequence ID" value="KON92165.1"/>
    <property type="molecule type" value="Genomic_DNA"/>
</dbReference>
<dbReference type="FunFam" id="3.20.20.70:FF:000015">
    <property type="entry name" value="Orotidine 5'-phosphate decarboxylase"/>
    <property type="match status" value="1"/>
</dbReference>
<evidence type="ECO:0000256" key="1">
    <source>
        <dbReference type="ARBA" id="ARBA00002356"/>
    </source>
</evidence>
<comment type="function">
    <text evidence="1 9">Catalyzes the decarboxylation of orotidine 5'-monophosphate (OMP) to uridine 5'-monophosphate (UMP).</text>
</comment>
<feature type="binding site" evidence="9 11">
    <location>
        <position position="30"/>
    </location>
    <ligand>
        <name>substrate</name>
    </ligand>
</feature>
<dbReference type="HAMAP" id="MF_01200_B">
    <property type="entry name" value="OMPdecase_type1_B"/>
    <property type="match status" value="1"/>
</dbReference>
<feature type="domain" description="Orotidine 5'-phosphate decarboxylase" evidence="13">
    <location>
        <begin position="3"/>
        <end position="223"/>
    </location>
</feature>
<feature type="binding site" evidence="9 11">
    <location>
        <position position="116"/>
    </location>
    <ligand>
        <name>substrate</name>
    </ligand>
</feature>
<feature type="binding site" evidence="9 11">
    <location>
        <position position="187"/>
    </location>
    <ligand>
        <name>substrate</name>
    </ligand>
</feature>
<dbReference type="Gene3D" id="3.20.20.70">
    <property type="entry name" value="Aldolase class I"/>
    <property type="match status" value="1"/>
</dbReference>
<dbReference type="GO" id="GO:0004590">
    <property type="term" value="F:orotidine-5'-phosphate decarboxylase activity"/>
    <property type="evidence" value="ECO:0007669"/>
    <property type="project" value="UniProtKB-UniRule"/>
</dbReference>
<feature type="active site" description="Proton donor" evidence="9">
    <location>
        <position position="59"/>
    </location>
</feature>
<gene>
    <name evidence="9" type="primary">pyrF</name>
    <name evidence="14" type="ORF">AF331_06825</name>
</gene>
<comment type="subunit">
    <text evidence="3 9">Homodimer.</text>
</comment>
<evidence type="ECO:0000256" key="8">
    <source>
        <dbReference type="ARBA" id="ARBA00061012"/>
    </source>
</evidence>
<name>A0A0M0GQG4_9BACI</name>
<evidence type="ECO:0000256" key="6">
    <source>
        <dbReference type="ARBA" id="ARBA00023239"/>
    </source>
</evidence>
<dbReference type="InterPro" id="IPR018089">
    <property type="entry name" value="OMPdecase_AS"/>
</dbReference>
<dbReference type="UniPathway" id="UPA00070">
    <property type="reaction ID" value="UER00120"/>
</dbReference>
<evidence type="ECO:0000313" key="14">
    <source>
        <dbReference type="EMBL" id="KON92165.1"/>
    </source>
</evidence>
<proteinExistence type="inferred from homology"/>
<dbReference type="PATRIC" id="fig|189381.12.peg.1512"/>
<dbReference type="NCBIfam" id="NF001273">
    <property type="entry name" value="PRK00230.1"/>
    <property type="match status" value="1"/>
</dbReference>
<comment type="caution">
    <text evidence="14">The sequence shown here is derived from an EMBL/GenBank/DDBJ whole genome shotgun (WGS) entry which is preliminary data.</text>
</comment>
<evidence type="ECO:0000259" key="13">
    <source>
        <dbReference type="SMART" id="SM00934"/>
    </source>
</evidence>
<keyword evidence="15" id="KW-1185">Reference proteome</keyword>
<evidence type="ECO:0000256" key="11">
    <source>
        <dbReference type="PIRSR" id="PIRSR614732-2"/>
    </source>
</evidence>
<comment type="pathway">
    <text evidence="2 9 12">Pyrimidine metabolism; UMP biosynthesis via de novo pathway; UMP from orotate: step 2/2.</text>
</comment>
<feature type="active site" description="For OMPdecase activity" evidence="10">
    <location>
        <position position="59"/>
    </location>
</feature>
<dbReference type="EC" id="4.1.1.23" evidence="9"/>
<sequence length="237" mass="26326">MNKPFIALDFPTWEMTETFLSRFDEPLNVKVGMELYLQNGPRIVESLLKKDHGIFLDLKLHDIPNTVFGAMKGLGQWDLEFINVHAAGGKEMMERAMEAIQFHGSKTKLIAVTQLTSTSEQQMQSEQLIPNPLTESVIHYARLAQSAGLQGVVCSPHEAGLIKDYCGEEFLRITPGIRMNSDAADDQQRITSPGNARGLGSTHIVVGRSITKAADPVAAYRMICQDWEGSIYEKTNC</sequence>
<evidence type="ECO:0000256" key="2">
    <source>
        <dbReference type="ARBA" id="ARBA00004861"/>
    </source>
</evidence>
<reference evidence="15" key="1">
    <citation type="submission" date="2015-07" db="EMBL/GenBank/DDBJ databases">
        <title>Fjat-14235 jcm11544.</title>
        <authorList>
            <person name="Liu B."/>
            <person name="Wang J."/>
            <person name="Zhu Y."/>
            <person name="Liu G."/>
            <person name="Chen Q."/>
            <person name="Chen Z."/>
            <person name="Lan J."/>
            <person name="Che J."/>
            <person name="Ge C."/>
            <person name="Shi H."/>
            <person name="Pan Z."/>
            <person name="Liu X."/>
        </authorList>
    </citation>
    <scope>NUCLEOTIDE SEQUENCE [LARGE SCALE GENOMIC DNA]</scope>
    <source>
        <strain evidence="15">JCM 11544</strain>
    </source>
</reference>
<comment type="similarity">
    <text evidence="8 9">Belongs to the OMP decarboxylase family. Type 1 subfamily.</text>
</comment>
<dbReference type="PROSITE" id="PS00156">
    <property type="entry name" value="OMPDECASE"/>
    <property type="match status" value="1"/>
</dbReference>
<keyword evidence="5 9" id="KW-0665">Pyrimidine biosynthesis</keyword>
<dbReference type="SUPFAM" id="SSF51366">
    <property type="entry name" value="Ribulose-phoshate binding barrel"/>
    <property type="match status" value="1"/>
</dbReference>
<dbReference type="InterPro" id="IPR011060">
    <property type="entry name" value="RibuloseP-bd_barrel"/>
</dbReference>
<comment type="catalytic activity">
    <reaction evidence="7 9 12">
        <text>orotidine 5'-phosphate + H(+) = UMP + CO2</text>
        <dbReference type="Rhea" id="RHEA:11596"/>
        <dbReference type="ChEBI" id="CHEBI:15378"/>
        <dbReference type="ChEBI" id="CHEBI:16526"/>
        <dbReference type="ChEBI" id="CHEBI:57538"/>
        <dbReference type="ChEBI" id="CHEBI:57865"/>
        <dbReference type="EC" id="4.1.1.23"/>
    </reaction>
</comment>
<feature type="active site" description="For OMPdecase activity" evidence="10">
    <location>
        <position position="57"/>
    </location>
</feature>
<dbReference type="InterPro" id="IPR013785">
    <property type="entry name" value="Aldolase_TIM"/>
</dbReference>
<evidence type="ECO:0000256" key="3">
    <source>
        <dbReference type="ARBA" id="ARBA00011738"/>
    </source>
</evidence>
<feature type="active site" description="For OMPdecase activity" evidence="10">
    <location>
        <position position="62"/>
    </location>
</feature>